<dbReference type="InterPro" id="IPR007314">
    <property type="entry name" value="Cofac_haem-bd_dom"/>
</dbReference>
<dbReference type="AlphaFoldDB" id="Q07QK7"/>
<organism evidence="2">
    <name type="scientific">Rhodopseudomonas palustris (strain BisA53)</name>
    <dbReference type="NCBI Taxonomy" id="316055"/>
    <lineage>
        <taxon>Bacteria</taxon>
        <taxon>Pseudomonadati</taxon>
        <taxon>Pseudomonadota</taxon>
        <taxon>Alphaproteobacteria</taxon>
        <taxon>Hyphomicrobiales</taxon>
        <taxon>Nitrobacteraceae</taxon>
        <taxon>Rhodopseudomonas</taxon>
    </lineage>
</organism>
<evidence type="ECO:0000313" key="2">
    <source>
        <dbReference type="EMBL" id="ABJ05777.1"/>
    </source>
</evidence>
<dbReference type="eggNOG" id="COG3016">
    <property type="taxonomic scope" value="Bacteria"/>
</dbReference>
<dbReference type="SUPFAM" id="SSF159501">
    <property type="entry name" value="EreA/ChaN-like"/>
    <property type="match status" value="1"/>
</dbReference>
<dbReference type="Gene3D" id="3.40.50.11550">
    <property type="match status" value="1"/>
</dbReference>
<accession>Q07QK7</accession>
<protein>
    <submittedName>
        <fullName evidence="2">PDZ/DHR/GLGF</fullName>
    </submittedName>
</protein>
<dbReference type="STRING" id="316055.RPE_1829"/>
<name>Q07QK7_RHOP5</name>
<dbReference type="EMBL" id="CP000463">
    <property type="protein sequence ID" value="ABJ05777.1"/>
    <property type="molecule type" value="Genomic_DNA"/>
</dbReference>
<reference evidence="2" key="1">
    <citation type="submission" date="2006-09" db="EMBL/GenBank/DDBJ databases">
        <title>Complete sequence of Rhodopseudomonas palustris BisA53.</title>
        <authorList>
            <consortium name="US DOE Joint Genome Institute"/>
            <person name="Copeland A."/>
            <person name="Lucas S."/>
            <person name="Lapidus A."/>
            <person name="Barry K."/>
            <person name="Detter J.C."/>
            <person name="Glavina del Rio T."/>
            <person name="Hammon N."/>
            <person name="Israni S."/>
            <person name="Dalin E."/>
            <person name="Tice H."/>
            <person name="Pitluck S."/>
            <person name="Chain P."/>
            <person name="Malfatti S."/>
            <person name="Shin M."/>
            <person name="Vergez L."/>
            <person name="Schmutz J."/>
            <person name="Larimer F."/>
            <person name="Land M."/>
            <person name="Hauser L."/>
            <person name="Pelletier D.A."/>
            <person name="Kyrpides N."/>
            <person name="Kim E."/>
            <person name="Harwood C.S."/>
            <person name="Oda Y."/>
            <person name="Richardson P."/>
        </authorList>
    </citation>
    <scope>NUCLEOTIDE SEQUENCE [LARGE SCALE GENOMIC DNA]</scope>
    <source>
        <strain evidence="2">BisA53</strain>
    </source>
</reference>
<dbReference type="CDD" id="cd14727">
    <property type="entry name" value="ChanN-like"/>
    <property type="match status" value="1"/>
</dbReference>
<dbReference type="HOGENOM" id="CLU_035488_2_1_5"/>
<evidence type="ECO:0000259" key="1">
    <source>
        <dbReference type="Pfam" id="PF04187"/>
    </source>
</evidence>
<dbReference type="KEGG" id="rpe:RPE_1829"/>
<feature type="domain" description="Haem-binding uptake Tiki superfamily ChaN" evidence="1">
    <location>
        <begin position="33"/>
        <end position="243"/>
    </location>
</feature>
<gene>
    <name evidence="2" type="ordered locus">RPE_1829</name>
</gene>
<sequence>MIAEAGPSPDSISKITAGAWFDPARGQQRDDAIAVLAAHRVVLLGETHSDAEHHRWQLRTIEQLFDIRPDIALGFEMFPRHVQPVLERWRNDDISETAFLAEVDWPRIWGFDADLYWPLFRFARRHRLPMLALNVDRETTRRIAREGIANTSPEQREHVAAPAPVSERYRERLLGWFSHHPAGGAPATADPSRFDRFVEAQSFWDRAMAEAIAAACRARADALVIGLMGSGHIEYGDGVPHQLAALGISDVSTAVPWPAATAYPQATPPIADWLYGMAGS</sequence>
<proteinExistence type="predicted"/>
<dbReference type="Pfam" id="PF04187">
    <property type="entry name" value="Cofac_haem_bdg"/>
    <property type="match status" value="1"/>
</dbReference>